<dbReference type="RefSeq" id="WP_039411247.1">
    <property type="nucleotide sequence ID" value="NZ_CP010310.2"/>
</dbReference>
<keyword evidence="2" id="KW-0175">Coiled coil</keyword>
<dbReference type="SMART" id="SM00422">
    <property type="entry name" value="HTH_MERR"/>
    <property type="match status" value="1"/>
</dbReference>
<evidence type="ECO:0000256" key="2">
    <source>
        <dbReference type="SAM" id="Coils"/>
    </source>
</evidence>
<dbReference type="PANTHER" id="PTHR30204:SF90">
    <property type="entry name" value="HTH-TYPE TRANSCRIPTIONAL ACTIVATOR MTA"/>
    <property type="match status" value="1"/>
</dbReference>
<dbReference type="InterPro" id="IPR009061">
    <property type="entry name" value="DNA-bd_dom_put_sf"/>
</dbReference>
<dbReference type="EMBL" id="CP010310">
    <property type="protein sequence ID" value="AJC22403.1"/>
    <property type="molecule type" value="Genomic_DNA"/>
</dbReference>
<proteinExistence type="predicted"/>
<gene>
    <name evidence="4" type="ORF">RO07_21460</name>
</gene>
<organism evidence="4 5">
    <name type="scientific">Pandoraea pulmonicola</name>
    <dbReference type="NCBI Taxonomy" id="93221"/>
    <lineage>
        <taxon>Bacteria</taxon>
        <taxon>Pseudomonadati</taxon>
        <taxon>Pseudomonadota</taxon>
        <taxon>Betaproteobacteria</taxon>
        <taxon>Burkholderiales</taxon>
        <taxon>Burkholderiaceae</taxon>
        <taxon>Pandoraea</taxon>
    </lineage>
</organism>
<evidence type="ECO:0000313" key="5">
    <source>
        <dbReference type="Proteomes" id="UP000035086"/>
    </source>
</evidence>
<dbReference type="PROSITE" id="PS50937">
    <property type="entry name" value="HTH_MERR_2"/>
    <property type="match status" value="1"/>
</dbReference>
<dbReference type="Proteomes" id="UP000035086">
    <property type="component" value="Chromosome"/>
</dbReference>
<dbReference type="InterPro" id="IPR000551">
    <property type="entry name" value="MerR-type_HTH_dom"/>
</dbReference>
<sequence>MSSSSSESGYVTVRDAAERLNVTPRTLKYYEEKGLISPDRSDGRYRLYTEQDLEKFARILRMRSLGFSLQTIAEILQKPIESANASGTVVSQASLREIEKSLARQVDAVDARIQAVKREMREAQAVRDELAYDLEYIRRRIAGEPRDELLRERRERAAAWRASQGRPQKAAAK</sequence>
<evidence type="ECO:0000259" key="3">
    <source>
        <dbReference type="PROSITE" id="PS50937"/>
    </source>
</evidence>
<keyword evidence="5" id="KW-1185">Reference proteome</keyword>
<dbReference type="Gene3D" id="1.10.1660.10">
    <property type="match status" value="1"/>
</dbReference>
<feature type="domain" description="HTH merR-type" evidence="3">
    <location>
        <begin position="10"/>
        <end position="78"/>
    </location>
</feature>
<evidence type="ECO:0000256" key="1">
    <source>
        <dbReference type="ARBA" id="ARBA00023125"/>
    </source>
</evidence>
<dbReference type="PANTHER" id="PTHR30204">
    <property type="entry name" value="REDOX-CYCLING DRUG-SENSING TRANSCRIPTIONAL ACTIVATOR SOXR"/>
    <property type="match status" value="1"/>
</dbReference>
<protein>
    <submittedName>
        <fullName evidence="4">MerR family transcriptional regulator</fullName>
    </submittedName>
</protein>
<feature type="coiled-coil region" evidence="2">
    <location>
        <begin position="106"/>
        <end position="133"/>
    </location>
</feature>
<accession>A0ABN4ESE6</accession>
<dbReference type="InterPro" id="IPR047057">
    <property type="entry name" value="MerR_fam"/>
</dbReference>
<name>A0ABN4ESE6_PANPU</name>
<keyword evidence="1" id="KW-0238">DNA-binding</keyword>
<dbReference type="SUPFAM" id="SSF46955">
    <property type="entry name" value="Putative DNA-binding domain"/>
    <property type="match status" value="1"/>
</dbReference>
<dbReference type="Pfam" id="PF13411">
    <property type="entry name" value="MerR_1"/>
    <property type="match status" value="1"/>
</dbReference>
<reference evidence="4" key="1">
    <citation type="submission" date="2016-11" db="EMBL/GenBank/DDBJ databases">
        <title>Complete Genome Sequencing of Pandoraea pulmonicola DSM 16583.</title>
        <authorList>
            <person name="Chan K.-G."/>
        </authorList>
    </citation>
    <scope>NUCLEOTIDE SEQUENCE</scope>
    <source>
        <strain evidence="4">DSM 16583</strain>
    </source>
</reference>
<evidence type="ECO:0000313" key="4">
    <source>
        <dbReference type="EMBL" id="AJC22403.1"/>
    </source>
</evidence>